<keyword evidence="10" id="KW-1185">Reference proteome</keyword>
<name>A0ABU9LKM7_9BACL</name>
<evidence type="ECO:0000256" key="3">
    <source>
        <dbReference type="ARBA" id="ARBA00022475"/>
    </source>
</evidence>
<feature type="transmembrane region" description="Helical" evidence="7">
    <location>
        <begin position="212"/>
        <end position="229"/>
    </location>
</feature>
<dbReference type="Pfam" id="PF07690">
    <property type="entry name" value="MFS_1"/>
    <property type="match status" value="1"/>
</dbReference>
<organism evidence="9 10">
    <name type="scientific">Kurthia gibsonii</name>
    <dbReference type="NCBI Taxonomy" id="33946"/>
    <lineage>
        <taxon>Bacteria</taxon>
        <taxon>Bacillati</taxon>
        <taxon>Bacillota</taxon>
        <taxon>Bacilli</taxon>
        <taxon>Bacillales</taxon>
        <taxon>Caryophanaceae</taxon>
        <taxon>Kurthia</taxon>
    </lineage>
</organism>
<dbReference type="InterPro" id="IPR020846">
    <property type="entry name" value="MFS_dom"/>
</dbReference>
<dbReference type="PANTHER" id="PTHR43266:SF7">
    <property type="entry name" value="TRANSPORTER, PUTATIVE-RELATED"/>
    <property type="match status" value="1"/>
</dbReference>
<dbReference type="PROSITE" id="PS50850">
    <property type="entry name" value="MFS"/>
    <property type="match status" value="1"/>
</dbReference>
<keyword evidence="4 7" id="KW-0812">Transmembrane</keyword>
<feature type="transmembrane region" description="Helical" evidence="7">
    <location>
        <begin position="273"/>
        <end position="294"/>
    </location>
</feature>
<protein>
    <submittedName>
        <fullName evidence="9">MFS transporter</fullName>
    </submittedName>
</protein>
<evidence type="ECO:0000256" key="6">
    <source>
        <dbReference type="ARBA" id="ARBA00023136"/>
    </source>
</evidence>
<evidence type="ECO:0000256" key="5">
    <source>
        <dbReference type="ARBA" id="ARBA00022989"/>
    </source>
</evidence>
<keyword evidence="5 7" id="KW-1133">Transmembrane helix</keyword>
<keyword evidence="3" id="KW-1003">Cell membrane</keyword>
<feature type="transmembrane region" description="Helical" evidence="7">
    <location>
        <begin position="300"/>
        <end position="325"/>
    </location>
</feature>
<feature type="transmembrane region" description="Helical" evidence="7">
    <location>
        <begin position="72"/>
        <end position="98"/>
    </location>
</feature>
<evidence type="ECO:0000313" key="10">
    <source>
        <dbReference type="Proteomes" id="UP001398420"/>
    </source>
</evidence>
<dbReference type="SUPFAM" id="SSF103473">
    <property type="entry name" value="MFS general substrate transporter"/>
    <property type="match status" value="1"/>
</dbReference>
<feature type="transmembrane region" description="Helical" evidence="7">
    <location>
        <begin position="7"/>
        <end position="26"/>
    </location>
</feature>
<dbReference type="EMBL" id="JBCEWA010000002">
    <property type="protein sequence ID" value="MEL5987412.1"/>
    <property type="molecule type" value="Genomic_DNA"/>
</dbReference>
<dbReference type="InterPro" id="IPR036259">
    <property type="entry name" value="MFS_trans_sf"/>
</dbReference>
<evidence type="ECO:0000313" key="9">
    <source>
        <dbReference type="EMBL" id="MEL5987412.1"/>
    </source>
</evidence>
<evidence type="ECO:0000256" key="4">
    <source>
        <dbReference type="ARBA" id="ARBA00022692"/>
    </source>
</evidence>
<feature type="transmembrane region" description="Helical" evidence="7">
    <location>
        <begin position="365"/>
        <end position="388"/>
    </location>
</feature>
<keyword evidence="2" id="KW-0813">Transport</keyword>
<evidence type="ECO:0000256" key="2">
    <source>
        <dbReference type="ARBA" id="ARBA00022448"/>
    </source>
</evidence>
<evidence type="ECO:0000259" key="8">
    <source>
        <dbReference type="PROSITE" id="PS50850"/>
    </source>
</evidence>
<dbReference type="CDD" id="cd06173">
    <property type="entry name" value="MFS_MefA_like"/>
    <property type="match status" value="1"/>
</dbReference>
<dbReference type="Proteomes" id="UP001398420">
    <property type="component" value="Unassembled WGS sequence"/>
</dbReference>
<dbReference type="InterPro" id="IPR011701">
    <property type="entry name" value="MFS"/>
</dbReference>
<reference evidence="9 10" key="1">
    <citation type="submission" date="2024-04" db="EMBL/GenBank/DDBJ databases">
        <authorList>
            <person name="Wu Y.S."/>
            <person name="Zhang L."/>
        </authorList>
    </citation>
    <scope>NUCLEOTIDE SEQUENCE [LARGE SCALE GENOMIC DNA]</scope>
    <source>
        <strain evidence="9 10">KG-01</strain>
    </source>
</reference>
<feature type="transmembrane region" description="Helical" evidence="7">
    <location>
        <begin position="134"/>
        <end position="155"/>
    </location>
</feature>
<keyword evidence="6 7" id="KW-0472">Membrane</keyword>
<gene>
    <name evidence="9" type="ORF">AAF454_03095</name>
</gene>
<comment type="subcellular location">
    <subcellularLocation>
        <location evidence="1">Cell membrane</location>
        <topology evidence="1">Multi-pass membrane protein</topology>
    </subcellularLocation>
</comment>
<comment type="caution">
    <text evidence="9">The sequence shown here is derived from an EMBL/GenBank/DDBJ whole genome shotgun (WGS) entry which is preliminary data.</text>
</comment>
<feature type="transmembrane region" description="Helical" evidence="7">
    <location>
        <begin position="38"/>
        <end position="60"/>
    </location>
</feature>
<feature type="transmembrane region" description="Helical" evidence="7">
    <location>
        <begin position="161"/>
        <end position="178"/>
    </location>
</feature>
<feature type="transmembrane region" description="Helical" evidence="7">
    <location>
        <begin position="337"/>
        <end position="359"/>
    </location>
</feature>
<sequence>MKKTYILLLLLGLGISNIGAWIYLIALNLKIFNQTQSVLSIAILYILSPVAMLVVSFWAGSLIDRLNTRKMMIFLDCFRAICILFIPTTNSLIGIYILSFLVQLSNAIFTTASTVYITKLIPVNERQKFNSLKILIQSCGAILGPIIAGVLLLFISTNQTIYFNTCILLFSASIIYFLPNVQISQTENTDLSFKVIKKDFLTIVMYSKKNHFIFVIYCFFLGMTIFMTAIDSIEAAFSKSVIDLTDAEYGFLLSIFGTGILLGSLINTLFAKYFSLSFLIGIGTLTTSIGYIGYYSSFSFSHVLISILFIGFCLPFSQTGFITFYQNNIPTSILGRFQSIVGVIEAIGIIIFTLTIGYLSTLFSLRLVGIIGSFLFFLFSLFLFYIIYFKKKNFPY</sequence>
<evidence type="ECO:0000256" key="7">
    <source>
        <dbReference type="SAM" id="Phobius"/>
    </source>
</evidence>
<evidence type="ECO:0000256" key="1">
    <source>
        <dbReference type="ARBA" id="ARBA00004651"/>
    </source>
</evidence>
<dbReference type="PANTHER" id="PTHR43266">
    <property type="entry name" value="MACROLIDE-EFFLUX PROTEIN"/>
    <property type="match status" value="1"/>
</dbReference>
<feature type="transmembrane region" description="Helical" evidence="7">
    <location>
        <begin position="249"/>
        <end position="266"/>
    </location>
</feature>
<accession>A0ABU9LKM7</accession>
<proteinExistence type="predicted"/>
<dbReference type="Gene3D" id="1.20.1250.20">
    <property type="entry name" value="MFS general substrate transporter like domains"/>
    <property type="match status" value="1"/>
</dbReference>
<dbReference type="RefSeq" id="WP_342302665.1">
    <property type="nucleotide sequence ID" value="NZ_JBCEWA010000002.1"/>
</dbReference>
<feature type="domain" description="Major facilitator superfamily (MFS) profile" evidence="8">
    <location>
        <begin position="1"/>
        <end position="391"/>
    </location>
</feature>